<proteinExistence type="inferred from homology"/>
<gene>
    <name evidence="3" type="ORF">TVAG_259550</name>
</gene>
<dbReference type="Proteomes" id="UP000001542">
    <property type="component" value="Unassembled WGS sequence"/>
</dbReference>
<dbReference type="KEGG" id="tva:4743220"/>
<keyword evidence="4" id="KW-1185">Reference proteome</keyword>
<reference evidence="3" key="2">
    <citation type="journal article" date="2007" name="Science">
        <title>Draft genome sequence of the sexually transmitted pathogen Trichomonas vaginalis.</title>
        <authorList>
            <person name="Carlton J.M."/>
            <person name="Hirt R.P."/>
            <person name="Silva J.C."/>
            <person name="Delcher A.L."/>
            <person name="Schatz M."/>
            <person name="Zhao Q."/>
            <person name="Wortman J.R."/>
            <person name="Bidwell S.L."/>
            <person name="Alsmark U.C.M."/>
            <person name="Besteiro S."/>
            <person name="Sicheritz-Ponten T."/>
            <person name="Noel C.J."/>
            <person name="Dacks J.B."/>
            <person name="Foster P.G."/>
            <person name="Simillion C."/>
            <person name="Van de Peer Y."/>
            <person name="Miranda-Saavedra D."/>
            <person name="Barton G.J."/>
            <person name="Westrop G.D."/>
            <person name="Mueller S."/>
            <person name="Dessi D."/>
            <person name="Fiori P.L."/>
            <person name="Ren Q."/>
            <person name="Paulsen I."/>
            <person name="Zhang H."/>
            <person name="Bastida-Corcuera F.D."/>
            <person name="Simoes-Barbosa A."/>
            <person name="Brown M.T."/>
            <person name="Hayes R.D."/>
            <person name="Mukherjee M."/>
            <person name="Okumura C.Y."/>
            <person name="Schneider R."/>
            <person name="Smith A.J."/>
            <person name="Vanacova S."/>
            <person name="Villalvazo M."/>
            <person name="Haas B.J."/>
            <person name="Pertea M."/>
            <person name="Feldblyum T.V."/>
            <person name="Utterback T.R."/>
            <person name="Shu C.L."/>
            <person name="Osoegawa K."/>
            <person name="de Jong P.J."/>
            <person name="Hrdy I."/>
            <person name="Horvathova L."/>
            <person name="Zubacova Z."/>
            <person name="Dolezal P."/>
            <person name="Malik S.B."/>
            <person name="Logsdon J.M. Jr."/>
            <person name="Henze K."/>
            <person name="Gupta A."/>
            <person name="Wang C.C."/>
            <person name="Dunne R.L."/>
            <person name="Upcroft J.A."/>
            <person name="Upcroft P."/>
            <person name="White O."/>
            <person name="Salzberg S.L."/>
            <person name="Tang P."/>
            <person name="Chiu C.-H."/>
            <person name="Lee Y.-S."/>
            <person name="Embley T.M."/>
            <person name="Coombs G.H."/>
            <person name="Mottram J.C."/>
            <person name="Tachezy J."/>
            <person name="Fraser-Liggett C.M."/>
            <person name="Johnson P.J."/>
        </authorList>
    </citation>
    <scope>NUCLEOTIDE SEQUENCE [LARGE SCALE GENOMIC DNA]</scope>
    <source>
        <strain evidence="3">G3</strain>
    </source>
</reference>
<dbReference type="Gene3D" id="3.40.50.1240">
    <property type="entry name" value="Phosphoglycerate mutase-like"/>
    <property type="match status" value="1"/>
</dbReference>
<dbReference type="GO" id="GO:0016791">
    <property type="term" value="F:phosphatase activity"/>
    <property type="evidence" value="ECO:0000318"/>
    <property type="project" value="GO_Central"/>
</dbReference>
<evidence type="ECO:0000256" key="1">
    <source>
        <dbReference type="ARBA" id="ARBA00005375"/>
    </source>
</evidence>
<dbReference type="FunCoup" id="A2GB89">
    <property type="interactions" value="32"/>
</dbReference>
<evidence type="ECO:0000313" key="3">
    <source>
        <dbReference type="EMBL" id="EAX85579.1"/>
    </source>
</evidence>
<dbReference type="Pfam" id="PF00328">
    <property type="entry name" value="His_Phos_2"/>
    <property type="match status" value="1"/>
</dbReference>
<dbReference type="InterPro" id="IPR029033">
    <property type="entry name" value="His_PPase_superfam"/>
</dbReference>
<dbReference type="PROSITE" id="PS00616">
    <property type="entry name" value="HIS_ACID_PHOSPHAT_1"/>
    <property type="match status" value="1"/>
</dbReference>
<dbReference type="RefSeq" id="XP_001298509.1">
    <property type="nucleotide sequence ID" value="XM_001298508.1"/>
</dbReference>
<name>A2GB89_TRIV3</name>
<sequence>MFLFFLSSANCGRSPTCEAPLTFAEPINNAKLLQIQLLLRHGERTPGGNHFPGFDTGEWHCDENSSIAPRYHPAPAWHPRDYYEHFDSRLMAYPPSCRPEDLTTYGMQQHFELGKAVKEHYSKNEGFMPENANPETTYARATELDRTVKSAVSFLQGMYPPTSPNEVVPLITDTPEAGILHPDDEWCKELQGMEEEFFAQQFVQDYYKNFSAKYKKLFVDHRMKFNLKQVKKYSSFISLASCSEHNLPDWITDELIDDCKKYLSFYNYNKNNMDKYRGVGAAPLFREMFRIADQRVSLQNKYKIVLLSSHDGALLAVLSTFKFTELYGPTVRSHLILELWDRNGQIWARFVFNGKPLVIDFVKQEADTGLFLYSNFKIQMARLGYINHCYVPEWEK</sequence>
<dbReference type="EMBL" id="DS114892">
    <property type="protein sequence ID" value="EAX85579.1"/>
    <property type="molecule type" value="Genomic_DNA"/>
</dbReference>
<dbReference type="STRING" id="5722.A2GB89"/>
<dbReference type="OrthoDB" id="10257284at2759"/>
<dbReference type="AlphaFoldDB" id="A2GB89"/>
<reference evidence="3" key="1">
    <citation type="submission" date="2006-10" db="EMBL/GenBank/DDBJ databases">
        <authorList>
            <person name="Amadeo P."/>
            <person name="Zhao Q."/>
            <person name="Wortman J."/>
            <person name="Fraser-Liggett C."/>
            <person name="Carlton J."/>
        </authorList>
    </citation>
    <scope>NUCLEOTIDE SEQUENCE</scope>
    <source>
        <strain evidence="3">G3</strain>
    </source>
</reference>
<evidence type="ECO:0000313" key="4">
    <source>
        <dbReference type="Proteomes" id="UP000001542"/>
    </source>
</evidence>
<dbReference type="InterPro" id="IPR000560">
    <property type="entry name" value="His_Pase_clade-2"/>
</dbReference>
<dbReference type="InParanoid" id="A2GB89"/>
<dbReference type="InterPro" id="IPR033379">
    <property type="entry name" value="Acid_Pase_AS"/>
</dbReference>
<accession>A2GB89</accession>
<keyword evidence="2" id="KW-0378">Hydrolase</keyword>
<dbReference type="PANTHER" id="PTHR11567">
    <property type="entry name" value="ACID PHOSPHATASE-RELATED"/>
    <property type="match status" value="1"/>
</dbReference>
<dbReference type="OMA" id="WHCDENS"/>
<protein>
    <submittedName>
        <fullName evidence="3">Histidine acid phosphatase family protein</fullName>
    </submittedName>
</protein>
<dbReference type="eggNOG" id="KOG3720">
    <property type="taxonomic scope" value="Eukaryota"/>
</dbReference>
<dbReference type="PANTHER" id="PTHR11567:SF110">
    <property type="entry name" value="2-PHOSPHOXYLOSE PHOSPHATASE 1"/>
    <property type="match status" value="1"/>
</dbReference>
<dbReference type="VEuPathDB" id="TrichDB:TVAG_259550"/>
<dbReference type="InterPro" id="IPR050645">
    <property type="entry name" value="Histidine_acid_phosphatase"/>
</dbReference>
<evidence type="ECO:0000256" key="2">
    <source>
        <dbReference type="ARBA" id="ARBA00022801"/>
    </source>
</evidence>
<organism evidence="3 4">
    <name type="scientific">Trichomonas vaginalis (strain ATCC PRA-98 / G3)</name>
    <dbReference type="NCBI Taxonomy" id="412133"/>
    <lineage>
        <taxon>Eukaryota</taxon>
        <taxon>Metamonada</taxon>
        <taxon>Parabasalia</taxon>
        <taxon>Trichomonadida</taxon>
        <taxon>Trichomonadidae</taxon>
        <taxon>Trichomonas</taxon>
    </lineage>
</organism>
<comment type="similarity">
    <text evidence="1">Belongs to the histidine acid phosphatase family.</text>
</comment>
<dbReference type="SUPFAM" id="SSF53254">
    <property type="entry name" value="Phosphoglycerate mutase-like"/>
    <property type="match status" value="1"/>
</dbReference>
<dbReference type="VEuPathDB" id="TrichDB:TVAGG3_0002700"/>
<dbReference type="SMR" id="A2GB89"/>
<dbReference type="CDD" id="cd07061">
    <property type="entry name" value="HP_HAP_like"/>
    <property type="match status" value="1"/>
</dbReference>